<dbReference type="AlphaFoldDB" id="A0A0E3S8D4"/>
<dbReference type="KEGG" id="mls:MSLAZ_2491"/>
<dbReference type="EMBL" id="CP009515">
    <property type="protein sequence ID" value="AKB75752.1"/>
    <property type="molecule type" value="Genomic_DNA"/>
</dbReference>
<protein>
    <submittedName>
        <fullName evidence="1">Uncharacterized protein</fullName>
    </submittedName>
</protein>
<dbReference type="RefSeq" id="WP_048127511.1">
    <property type="nucleotide sequence ID" value="NZ_CP009515.1"/>
</dbReference>
<organism evidence="1 2">
    <name type="scientific">Methanosarcina lacustris Z-7289</name>
    <dbReference type="NCBI Taxonomy" id="1434111"/>
    <lineage>
        <taxon>Archaea</taxon>
        <taxon>Methanobacteriati</taxon>
        <taxon>Methanobacteriota</taxon>
        <taxon>Stenosarchaea group</taxon>
        <taxon>Methanomicrobia</taxon>
        <taxon>Methanosarcinales</taxon>
        <taxon>Methanosarcinaceae</taxon>
        <taxon>Methanosarcina</taxon>
    </lineage>
</organism>
<gene>
    <name evidence="1" type="ORF">MSLAZ_2491</name>
</gene>
<sequence length="139" mass="16516">MKLTGEERELMLLKNIEFLRNWNPDTQTVLELKYAYIKAENLAIKLKNDEILNEVTEYTRLYEKPFDQHDPKPCNGKDIAELIDSDNRIIATDYKGCCLLLFDVDEWGNSTNNMYAIRYVGDVWTDLEEKIYRDHMERD</sequence>
<evidence type="ECO:0000313" key="1">
    <source>
        <dbReference type="EMBL" id="AKB75752.1"/>
    </source>
</evidence>
<proteinExistence type="predicted"/>
<reference evidence="1 2" key="1">
    <citation type="submission" date="2014-07" db="EMBL/GenBank/DDBJ databases">
        <title>Methanogenic archaea and the global carbon cycle.</title>
        <authorList>
            <person name="Henriksen J.R."/>
            <person name="Luke J."/>
            <person name="Reinhart S."/>
            <person name="Benedict M.N."/>
            <person name="Youngblut N.D."/>
            <person name="Metcalf M.E."/>
            <person name="Whitaker R.J."/>
            <person name="Metcalf W.W."/>
        </authorList>
    </citation>
    <scope>NUCLEOTIDE SEQUENCE [LARGE SCALE GENOMIC DNA]</scope>
    <source>
        <strain evidence="1 2">Z-7289</strain>
    </source>
</reference>
<accession>A0A0E3S8D4</accession>
<dbReference type="Proteomes" id="UP000033072">
    <property type="component" value="Chromosome"/>
</dbReference>
<name>A0A0E3S8D4_9EURY</name>
<dbReference type="PATRIC" id="fig|1434111.4.peg.3304"/>
<evidence type="ECO:0000313" key="2">
    <source>
        <dbReference type="Proteomes" id="UP000033072"/>
    </source>
</evidence>
<keyword evidence="2" id="KW-1185">Reference proteome</keyword>
<dbReference type="HOGENOM" id="CLU_1840582_0_0_2"/>
<dbReference type="GeneID" id="24807325"/>